<accession>A0A6G0IUD3</accession>
<dbReference type="EMBL" id="REGW02000006">
    <property type="protein sequence ID" value="KAE8295050.1"/>
    <property type="molecule type" value="Genomic_DNA"/>
</dbReference>
<gene>
    <name evidence="1" type="ORF">D5F01_LYC05973</name>
</gene>
<protein>
    <submittedName>
        <fullName evidence="1">Uncharacterized protein</fullName>
    </submittedName>
</protein>
<dbReference type="AlphaFoldDB" id="A0A6G0IUD3"/>
<dbReference type="PANTHER" id="PTHR31025:SF19">
    <property type="entry name" value="SI:CH73-42K18.1-RELATED"/>
    <property type="match status" value="1"/>
</dbReference>
<organism evidence="1 2">
    <name type="scientific">Larimichthys crocea</name>
    <name type="common">Large yellow croaker</name>
    <name type="synonym">Pseudosciaena crocea</name>
    <dbReference type="NCBI Taxonomy" id="215358"/>
    <lineage>
        <taxon>Eukaryota</taxon>
        <taxon>Metazoa</taxon>
        <taxon>Chordata</taxon>
        <taxon>Craniata</taxon>
        <taxon>Vertebrata</taxon>
        <taxon>Euteleostomi</taxon>
        <taxon>Actinopterygii</taxon>
        <taxon>Neopterygii</taxon>
        <taxon>Teleostei</taxon>
        <taxon>Neoteleostei</taxon>
        <taxon>Acanthomorphata</taxon>
        <taxon>Eupercaria</taxon>
        <taxon>Sciaenidae</taxon>
        <taxon>Larimichthys</taxon>
    </lineage>
</organism>
<evidence type="ECO:0000313" key="1">
    <source>
        <dbReference type="EMBL" id="KAE8295050.1"/>
    </source>
</evidence>
<keyword evidence="2" id="KW-1185">Reference proteome</keyword>
<dbReference type="PANTHER" id="PTHR31025">
    <property type="entry name" value="SI:CH211-196P9.1-RELATED"/>
    <property type="match status" value="1"/>
</dbReference>
<sequence>MEIFKRKTGRIGKQLTNLVQQTTSTEPTAIRCLILRGLPVILGDDASMFFKSSPNLNEGDSVDIPVGILCYEDTSAASPASPQLNPSRVGIIREGSLVMEALTNLPQAMCLLFGFTYALHLQYPKCLKNTFVFIQQVMLNLGRSELPPIVQNLKNDLAV</sequence>
<name>A0A6G0IUD3_LARCR</name>
<comment type="caution">
    <text evidence="1">The sequence shown here is derived from an EMBL/GenBank/DDBJ whole genome shotgun (WGS) entry which is preliminary data.</text>
</comment>
<evidence type="ECO:0000313" key="2">
    <source>
        <dbReference type="Proteomes" id="UP000424527"/>
    </source>
</evidence>
<dbReference type="Proteomes" id="UP000424527">
    <property type="component" value="Unassembled WGS sequence"/>
</dbReference>
<proteinExistence type="predicted"/>
<reference evidence="1 2" key="1">
    <citation type="submission" date="2019-07" db="EMBL/GenBank/DDBJ databases">
        <title>Chromosome genome assembly for large yellow croaker.</title>
        <authorList>
            <person name="Xiao S."/>
        </authorList>
    </citation>
    <scope>NUCLEOTIDE SEQUENCE [LARGE SCALE GENOMIC DNA]</scope>
    <source>
        <strain evidence="1">JMULYC20181020</strain>
        <tissue evidence="1">Muscle</tissue>
    </source>
</reference>